<reference evidence="5 6" key="1">
    <citation type="submission" date="2020-02" db="EMBL/GenBank/DDBJ databases">
        <title>Whole-genome analyses of novel actinobacteria.</title>
        <authorList>
            <person name="Sahin N."/>
            <person name="Tatar D."/>
        </authorList>
    </citation>
    <scope>NUCLEOTIDE SEQUENCE [LARGE SCALE GENOMIC DNA]</scope>
    <source>
        <strain evidence="5 6">SB3404</strain>
    </source>
</reference>
<dbReference type="GO" id="GO:0003676">
    <property type="term" value="F:nucleic acid binding"/>
    <property type="evidence" value="ECO:0007669"/>
    <property type="project" value="InterPro"/>
</dbReference>
<dbReference type="InterPro" id="IPR012337">
    <property type="entry name" value="RNaseH-like_sf"/>
</dbReference>
<dbReference type="SUPFAM" id="SSF53098">
    <property type="entry name" value="Ribonuclease H-like"/>
    <property type="match status" value="1"/>
</dbReference>
<dbReference type="RefSeq" id="WP_165297496.1">
    <property type="nucleotide sequence ID" value="NZ_JAAKZZ010000034.1"/>
</dbReference>
<dbReference type="PANTHER" id="PTHR30231">
    <property type="entry name" value="DNA POLYMERASE III SUBUNIT EPSILON"/>
    <property type="match status" value="1"/>
</dbReference>
<keyword evidence="2" id="KW-0378">Hydrolase</keyword>
<keyword evidence="3 5" id="KW-0269">Exonuclease</keyword>
<dbReference type="SMART" id="SM00479">
    <property type="entry name" value="EXOIII"/>
    <property type="match status" value="1"/>
</dbReference>
<dbReference type="CDD" id="cd06127">
    <property type="entry name" value="DEDDh"/>
    <property type="match status" value="1"/>
</dbReference>
<sequence>MFWHEQEFCGFDVETTGTDPEYDRIVTAAVVTDGGGRPGTVRQWIADPGIPIQPGATAVHGFTTEAARAAGRPAGLVVGDVLDALAGLVAAGLPLVVMNAPYDLTMLEAEAERHGLRGLFGREVPMVLDPMVLDKHVDRYRPGSRRLDALARHYGVQLDDAHNSVADAVAACRVTRALVTEHGKLAQVPLNELHEQQARWAVEQQESLREHFATTPGKEHRARTVRVGWPLIPAMRPEVWPT</sequence>
<organism evidence="5 6">
    <name type="scientific">Streptomyces boncukensis</name>
    <dbReference type="NCBI Taxonomy" id="2711219"/>
    <lineage>
        <taxon>Bacteria</taxon>
        <taxon>Bacillati</taxon>
        <taxon>Actinomycetota</taxon>
        <taxon>Actinomycetes</taxon>
        <taxon>Kitasatosporales</taxon>
        <taxon>Streptomycetaceae</taxon>
        <taxon>Streptomyces</taxon>
    </lineage>
</organism>
<evidence type="ECO:0000313" key="6">
    <source>
        <dbReference type="Proteomes" id="UP000477722"/>
    </source>
</evidence>
<keyword evidence="1" id="KW-0540">Nuclease</keyword>
<dbReference type="InterPro" id="IPR013520">
    <property type="entry name" value="Ribonucl_H"/>
</dbReference>
<accession>A0A6G4WRV9</accession>
<dbReference type="GO" id="GO:0005829">
    <property type="term" value="C:cytosol"/>
    <property type="evidence" value="ECO:0007669"/>
    <property type="project" value="TreeGrafter"/>
</dbReference>
<keyword evidence="6" id="KW-1185">Reference proteome</keyword>
<proteinExistence type="predicted"/>
<evidence type="ECO:0000256" key="2">
    <source>
        <dbReference type="ARBA" id="ARBA00022801"/>
    </source>
</evidence>
<evidence type="ECO:0000256" key="3">
    <source>
        <dbReference type="ARBA" id="ARBA00022839"/>
    </source>
</evidence>
<dbReference type="AlphaFoldDB" id="A0A6G4WRV9"/>
<protein>
    <submittedName>
        <fullName evidence="5">3'-5' exonuclease</fullName>
    </submittedName>
</protein>
<name>A0A6G4WRV9_9ACTN</name>
<evidence type="ECO:0000259" key="4">
    <source>
        <dbReference type="SMART" id="SM00479"/>
    </source>
</evidence>
<dbReference type="PANTHER" id="PTHR30231:SF4">
    <property type="entry name" value="PROTEIN NEN2"/>
    <property type="match status" value="1"/>
</dbReference>
<dbReference type="NCBIfam" id="NF005927">
    <property type="entry name" value="PRK07942.1"/>
    <property type="match status" value="1"/>
</dbReference>
<dbReference type="Gene3D" id="3.30.420.10">
    <property type="entry name" value="Ribonuclease H-like superfamily/Ribonuclease H"/>
    <property type="match status" value="1"/>
</dbReference>
<dbReference type="Pfam" id="PF00929">
    <property type="entry name" value="RNase_T"/>
    <property type="match status" value="1"/>
</dbReference>
<dbReference type="GO" id="GO:0008408">
    <property type="term" value="F:3'-5' exonuclease activity"/>
    <property type="evidence" value="ECO:0007669"/>
    <property type="project" value="TreeGrafter"/>
</dbReference>
<feature type="domain" description="Exonuclease" evidence="4">
    <location>
        <begin position="7"/>
        <end position="184"/>
    </location>
</feature>
<gene>
    <name evidence="5" type="ORF">G5C65_05605</name>
</gene>
<evidence type="ECO:0000256" key="1">
    <source>
        <dbReference type="ARBA" id="ARBA00022722"/>
    </source>
</evidence>
<dbReference type="InterPro" id="IPR036397">
    <property type="entry name" value="RNaseH_sf"/>
</dbReference>
<dbReference type="Proteomes" id="UP000477722">
    <property type="component" value="Unassembled WGS sequence"/>
</dbReference>
<evidence type="ECO:0000313" key="5">
    <source>
        <dbReference type="EMBL" id="NGO67838.1"/>
    </source>
</evidence>
<comment type="caution">
    <text evidence="5">The sequence shown here is derived from an EMBL/GenBank/DDBJ whole genome shotgun (WGS) entry which is preliminary data.</text>
</comment>
<dbReference type="EMBL" id="JAAKZZ010000034">
    <property type="protein sequence ID" value="NGO67838.1"/>
    <property type="molecule type" value="Genomic_DNA"/>
</dbReference>